<feature type="region of interest" description="Disordered" evidence="1">
    <location>
        <begin position="183"/>
        <end position="211"/>
    </location>
</feature>
<organism evidence="2">
    <name type="scientific">Ditylum brightwellii</name>
    <dbReference type="NCBI Taxonomy" id="49249"/>
    <lineage>
        <taxon>Eukaryota</taxon>
        <taxon>Sar</taxon>
        <taxon>Stramenopiles</taxon>
        <taxon>Ochrophyta</taxon>
        <taxon>Bacillariophyta</taxon>
        <taxon>Mediophyceae</taxon>
        <taxon>Lithodesmiophycidae</taxon>
        <taxon>Lithodesmiales</taxon>
        <taxon>Lithodesmiaceae</taxon>
        <taxon>Ditylum</taxon>
    </lineage>
</organism>
<protein>
    <submittedName>
        <fullName evidence="2">Uncharacterized protein</fullName>
    </submittedName>
</protein>
<accession>A0A7S4T570</accession>
<gene>
    <name evidence="2" type="ORF">DBRI00130_LOCUS42543</name>
</gene>
<dbReference type="AlphaFoldDB" id="A0A7S4T570"/>
<dbReference type="EMBL" id="HBNS01059175">
    <property type="protein sequence ID" value="CAE4664978.1"/>
    <property type="molecule type" value="Transcribed_RNA"/>
</dbReference>
<sequence>MEKTTTNSEKESIATDHFGNFLLRKANTSTSAEAKNDSMCSGVVHESKKISVPSGQSKSTFLNEMNQIIGHFYKKSALKVAQEPIRIATHDSELNDEANKSFTYNDVLWGETLSSNTSSTGSSNAIKPYLLNRTRQPHDNRLAKNRENTIPTDIIVVTSNSTRRQDDSEDYYDVLGNDGYLSGPKKLKGGIEKSNKSQRNPVEVDDKKDMKRDSRVRRVSFSTVEVRQYERIIGDHPCCVSGPPLSIGWKHDTKKTRRYSLDDHDSYCRNNRPSSMRLSCEQRISLLLERGVQRKQVDRSIQKRTKEQRKLGRTTCNLYRQMLHKATESAKQKIKNRACVKKERSTFLYI</sequence>
<evidence type="ECO:0000256" key="1">
    <source>
        <dbReference type="SAM" id="MobiDB-lite"/>
    </source>
</evidence>
<evidence type="ECO:0000313" key="2">
    <source>
        <dbReference type="EMBL" id="CAE4664978.1"/>
    </source>
</evidence>
<proteinExistence type="predicted"/>
<feature type="compositionally biased region" description="Basic and acidic residues" evidence="1">
    <location>
        <begin position="202"/>
        <end position="211"/>
    </location>
</feature>
<reference evidence="2" key="1">
    <citation type="submission" date="2021-01" db="EMBL/GenBank/DDBJ databases">
        <authorList>
            <person name="Corre E."/>
            <person name="Pelletier E."/>
            <person name="Niang G."/>
            <person name="Scheremetjew M."/>
            <person name="Finn R."/>
            <person name="Kale V."/>
            <person name="Holt S."/>
            <person name="Cochrane G."/>
            <person name="Meng A."/>
            <person name="Brown T."/>
            <person name="Cohen L."/>
        </authorList>
    </citation>
    <scope>NUCLEOTIDE SEQUENCE</scope>
    <source>
        <strain evidence="2">GSO104</strain>
    </source>
</reference>
<name>A0A7S4T570_9STRA</name>